<proteinExistence type="predicted"/>
<dbReference type="Proteomes" id="UP000237655">
    <property type="component" value="Chromosome"/>
</dbReference>
<dbReference type="AlphaFoldDB" id="A0A2S0MKP4"/>
<accession>A0A2S0MKP4</accession>
<dbReference type="RefSeq" id="WP_106470712.1">
    <property type="nucleotide sequence ID" value="NZ_CP027665.1"/>
</dbReference>
<sequence length="177" mass="19888">MPLGIVVRRSPGVTRWVRWIWRPVAVLPGAGPATGTELRREGDTIEHHAATVTLTLWAADAEAYLVNLSDRDPSIYVVLRNEGNEAPGVLLATASPYEAQDYDDNGEDVVEKVPMPAGLIAWVRDYAHAHHQDEKFIKRRRDRARVDLHEDGIGDARIRQAADVYRAPRPAQRRQTQ</sequence>
<protein>
    <submittedName>
        <fullName evidence="1">DUF3305 domain-containing protein</fullName>
    </submittedName>
</protein>
<dbReference type="Pfam" id="PF11749">
    <property type="entry name" value="DUF3305"/>
    <property type="match status" value="1"/>
</dbReference>
<reference evidence="2" key="1">
    <citation type="submission" date="2018-03" db="EMBL/GenBank/DDBJ databases">
        <title>Genomic analysis of the strain SH-1 isolated from shrimp intestine.</title>
        <authorList>
            <person name="Kim Y.-S."/>
            <person name="Kim S.-E."/>
            <person name="Kim K.-H."/>
        </authorList>
    </citation>
    <scope>NUCLEOTIDE SEQUENCE [LARGE SCALE GENOMIC DNA]</scope>
    <source>
        <strain evidence="2">SH-1</strain>
    </source>
</reference>
<organism evidence="1 2">
    <name type="scientific">Pukyongiella litopenaei</name>
    <dbReference type="NCBI Taxonomy" id="2605946"/>
    <lineage>
        <taxon>Bacteria</taxon>
        <taxon>Pseudomonadati</taxon>
        <taxon>Pseudomonadota</taxon>
        <taxon>Alphaproteobacteria</taxon>
        <taxon>Rhodobacterales</taxon>
        <taxon>Paracoccaceae</taxon>
        <taxon>Pukyongiella</taxon>
    </lineage>
</organism>
<evidence type="ECO:0000313" key="1">
    <source>
        <dbReference type="EMBL" id="AVO36397.1"/>
    </source>
</evidence>
<evidence type="ECO:0000313" key="2">
    <source>
        <dbReference type="Proteomes" id="UP000237655"/>
    </source>
</evidence>
<keyword evidence="2" id="KW-1185">Reference proteome</keyword>
<name>A0A2S0MKP4_9RHOB</name>
<dbReference type="EMBL" id="CP027665">
    <property type="protein sequence ID" value="AVO36397.1"/>
    <property type="molecule type" value="Genomic_DNA"/>
</dbReference>
<gene>
    <name evidence="1" type="ORF">C6Y53_00850</name>
</gene>
<dbReference type="KEGG" id="thas:C6Y53_00850"/>
<dbReference type="InterPro" id="IPR021736">
    <property type="entry name" value="DUF3305"/>
</dbReference>